<dbReference type="PANTHER" id="PTHR47331:SF5">
    <property type="entry name" value="RIBONUCLEASE H"/>
    <property type="match status" value="1"/>
</dbReference>
<dbReference type="OrthoDB" id="5984753at2759"/>
<dbReference type="InterPro" id="IPR043502">
    <property type="entry name" value="DNA/RNA_pol_sf"/>
</dbReference>
<protein>
    <submittedName>
        <fullName evidence="3">Uncharacterized protein LOC116289524</fullName>
    </submittedName>
</protein>
<feature type="non-terminal residue" evidence="3">
    <location>
        <position position="153"/>
    </location>
</feature>
<dbReference type="Proteomes" id="UP000515163">
    <property type="component" value="Unplaced"/>
</dbReference>
<evidence type="ECO:0000259" key="1">
    <source>
        <dbReference type="Pfam" id="PF00078"/>
    </source>
</evidence>
<evidence type="ECO:0000313" key="3">
    <source>
        <dbReference type="RefSeq" id="XP_031552329.1"/>
    </source>
</evidence>
<dbReference type="KEGG" id="aten:116289524"/>
<proteinExistence type="predicted"/>
<dbReference type="SUPFAM" id="SSF56672">
    <property type="entry name" value="DNA/RNA polymerases"/>
    <property type="match status" value="1"/>
</dbReference>
<feature type="domain" description="Reverse transcriptase" evidence="1">
    <location>
        <begin position="9"/>
        <end position="144"/>
    </location>
</feature>
<dbReference type="GeneID" id="116289524"/>
<reference evidence="3" key="1">
    <citation type="submission" date="2025-08" db="UniProtKB">
        <authorList>
            <consortium name="RefSeq"/>
        </authorList>
    </citation>
    <scope>IDENTIFICATION</scope>
</reference>
<dbReference type="RefSeq" id="XP_031552329.1">
    <property type="nucleotide sequence ID" value="XM_031696469.1"/>
</dbReference>
<dbReference type="Pfam" id="PF00078">
    <property type="entry name" value="RVT_1"/>
    <property type="match status" value="1"/>
</dbReference>
<dbReference type="Gene3D" id="3.30.70.270">
    <property type="match status" value="1"/>
</dbReference>
<dbReference type="InterPro" id="IPR000477">
    <property type="entry name" value="RT_dom"/>
</dbReference>
<sequence length="153" mass="17667">MSLNDAMLPGPKLQRDVVDVLLRFIQNPVALVADLTEMFSQVVLADKDRRFHRFLWRDMDSIRTPDVYEAVRLPFGDRASPFLAQHVVRQHAEENKEDYPLVVPIVLQQMYMDDIMASLQTVDEAIHARKELTALFGAAGFKIRRWCSNQIKV</sequence>
<gene>
    <name evidence="3" type="primary">LOC116289524</name>
</gene>
<dbReference type="InterPro" id="IPR043128">
    <property type="entry name" value="Rev_trsase/Diguanyl_cyclase"/>
</dbReference>
<dbReference type="PANTHER" id="PTHR47331">
    <property type="entry name" value="PHD-TYPE DOMAIN-CONTAINING PROTEIN"/>
    <property type="match status" value="1"/>
</dbReference>
<evidence type="ECO:0000313" key="2">
    <source>
        <dbReference type="Proteomes" id="UP000515163"/>
    </source>
</evidence>
<accession>A0A6P8H7E3</accession>
<dbReference type="AlphaFoldDB" id="A0A6P8H7E3"/>
<keyword evidence="2" id="KW-1185">Reference proteome</keyword>
<dbReference type="InParanoid" id="A0A6P8H7E3"/>
<name>A0A6P8H7E3_ACTTE</name>
<organism evidence="2 3">
    <name type="scientific">Actinia tenebrosa</name>
    <name type="common">Australian red waratah sea anemone</name>
    <dbReference type="NCBI Taxonomy" id="6105"/>
    <lineage>
        <taxon>Eukaryota</taxon>
        <taxon>Metazoa</taxon>
        <taxon>Cnidaria</taxon>
        <taxon>Anthozoa</taxon>
        <taxon>Hexacorallia</taxon>
        <taxon>Actiniaria</taxon>
        <taxon>Actiniidae</taxon>
        <taxon>Actinia</taxon>
    </lineage>
</organism>